<accession>A0A4Z2GU24</accession>
<reference evidence="1 2" key="1">
    <citation type="submission" date="2019-03" db="EMBL/GenBank/DDBJ databases">
        <title>First draft genome of Liparis tanakae, snailfish: a comprehensive survey of snailfish specific genes.</title>
        <authorList>
            <person name="Kim W."/>
            <person name="Song I."/>
            <person name="Jeong J.-H."/>
            <person name="Kim D."/>
            <person name="Kim S."/>
            <person name="Ryu S."/>
            <person name="Song J.Y."/>
            <person name="Lee S.K."/>
        </authorList>
    </citation>
    <scope>NUCLEOTIDE SEQUENCE [LARGE SCALE GENOMIC DNA]</scope>
    <source>
        <tissue evidence="1">Muscle</tissue>
    </source>
</reference>
<dbReference type="Proteomes" id="UP000314294">
    <property type="component" value="Unassembled WGS sequence"/>
</dbReference>
<sequence length="119" mass="12967">MSESGALWLREARKREMKEDVGLELQSTADRLGSQRAAAPVSGAAVRVRPAGTALHCICVLRRFREFFCVESELADRPAAAHVALRTLRRSFRGSKIDATEGPGTFCGGPSTSRTNYTI</sequence>
<protein>
    <submittedName>
        <fullName evidence="1">Uncharacterized protein</fullName>
    </submittedName>
</protein>
<dbReference type="EMBL" id="SRLO01000413">
    <property type="protein sequence ID" value="TNN57098.1"/>
    <property type="molecule type" value="Genomic_DNA"/>
</dbReference>
<name>A0A4Z2GU24_9TELE</name>
<dbReference type="AlphaFoldDB" id="A0A4Z2GU24"/>
<evidence type="ECO:0000313" key="1">
    <source>
        <dbReference type="EMBL" id="TNN57098.1"/>
    </source>
</evidence>
<gene>
    <name evidence="1" type="ORF">EYF80_032683</name>
</gene>
<comment type="caution">
    <text evidence="1">The sequence shown here is derived from an EMBL/GenBank/DDBJ whole genome shotgun (WGS) entry which is preliminary data.</text>
</comment>
<organism evidence="1 2">
    <name type="scientific">Liparis tanakae</name>
    <name type="common">Tanaka's snailfish</name>
    <dbReference type="NCBI Taxonomy" id="230148"/>
    <lineage>
        <taxon>Eukaryota</taxon>
        <taxon>Metazoa</taxon>
        <taxon>Chordata</taxon>
        <taxon>Craniata</taxon>
        <taxon>Vertebrata</taxon>
        <taxon>Euteleostomi</taxon>
        <taxon>Actinopterygii</taxon>
        <taxon>Neopterygii</taxon>
        <taxon>Teleostei</taxon>
        <taxon>Neoteleostei</taxon>
        <taxon>Acanthomorphata</taxon>
        <taxon>Eupercaria</taxon>
        <taxon>Perciformes</taxon>
        <taxon>Cottioidei</taxon>
        <taxon>Cottales</taxon>
        <taxon>Liparidae</taxon>
        <taxon>Liparis</taxon>
    </lineage>
</organism>
<keyword evidence="2" id="KW-1185">Reference proteome</keyword>
<proteinExistence type="predicted"/>
<evidence type="ECO:0000313" key="2">
    <source>
        <dbReference type="Proteomes" id="UP000314294"/>
    </source>
</evidence>